<gene>
    <name evidence="1" type="ORF">NXW97_07555</name>
</gene>
<dbReference type="Proteomes" id="UP001204548">
    <property type="component" value="Unassembled WGS sequence"/>
</dbReference>
<evidence type="ECO:0000313" key="1">
    <source>
        <dbReference type="EMBL" id="MCS2791860.1"/>
    </source>
</evidence>
<sequence>MRANACYHTATTLATIAVTTMDKAIQAESESMRAKRMLIHRERNKERK</sequence>
<protein>
    <submittedName>
        <fullName evidence="1">Uncharacterized protein</fullName>
    </submittedName>
</protein>
<name>A0AAW5NU93_9BACE</name>
<proteinExistence type="predicted"/>
<accession>A0AAW5NU93</accession>
<comment type="caution">
    <text evidence="1">The sequence shown here is derived from an EMBL/GenBank/DDBJ whole genome shotgun (WGS) entry which is preliminary data.</text>
</comment>
<dbReference type="AlphaFoldDB" id="A0AAW5NU93"/>
<reference evidence="1" key="1">
    <citation type="submission" date="2022-08" db="EMBL/GenBank/DDBJ databases">
        <title>Genome Sequencing of Bacteroides fragilis Group Isolates with Nanopore Technology.</title>
        <authorList>
            <person name="Tisza M.J."/>
            <person name="Smith D."/>
            <person name="Dekker J.P."/>
        </authorList>
    </citation>
    <scope>NUCLEOTIDE SEQUENCE</scope>
    <source>
        <strain evidence="1">BFG-351</strain>
    </source>
</reference>
<organism evidence="1 2">
    <name type="scientific">Bacteroides faecis</name>
    <dbReference type="NCBI Taxonomy" id="674529"/>
    <lineage>
        <taxon>Bacteria</taxon>
        <taxon>Pseudomonadati</taxon>
        <taxon>Bacteroidota</taxon>
        <taxon>Bacteroidia</taxon>
        <taxon>Bacteroidales</taxon>
        <taxon>Bacteroidaceae</taxon>
        <taxon>Bacteroides</taxon>
    </lineage>
</organism>
<dbReference type="EMBL" id="JANUTS010000001">
    <property type="protein sequence ID" value="MCS2791860.1"/>
    <property type="molecule type" value="Genomic_DNA"/>
</dbReference>
<dbReference type="RefSeq" id="WP_157998586.1">
    <property type="nucleotide sequence ID" value="NZ_CAJTBQ010000003.1"/>
</dbReference>
<evidence type="ECO:0000313" key="2">
    <source>
        <dbReference type="Proteomes" id="UP001204548"/>
    </source>
</evidence>